<organism evidence="2 3">
    <name type="scientific">Rhizobium azibense</name>
    <dbReference type="NCBI Taxonomy" id="1136135"/>
    <lineage>
        <taxon>Bacteria</taxon>
        <taxon>Pseudomonadati</taxon>
        <taxon>Pseudomonadota</taxon>
        <taxon>Alphaproteobacteria</taxon>
        <taxon>Hyphomicrobiales</taxon>
        <taxon>Rhizobiaceae</taxon>
        <taxon>Rhizobium/Agrobacterium group</taxon>
        <taxon>Rhizobium</taxon>
    </lineage>
</organism>
<evidence type="ECO:0000313" key="4">
    <source>
        <dbReference type="Proteomes" id="UP000295547"/>
    </source>
</evidence>
<evidence type="ECO:0000313" key="1">
    <source>
        <dbReference type="EMBL" id="TCU30902.1"/>
    </source>
</evidence>
<name>A0A4R3S1H5_9HYPH</name>
<dbReference type="EMBL" id="SMBJ01000001">
    <property type="protein sequence ID" value="TCU30902.1"/>
    <property type="molecule type" value="Genomic_DNA"/>
</dbReference>
<gene>
    <name evidence="2" type="ORF">EV129_101366</name>
    <name evidence="1" type="ORF">EV130_101477</name>
</gene>
<protein>
    <submittedName>
        <fullName evidence="2">Uncharacterized protein</fullName>
    </submittedName>
</protein>
<keyword evidence="4" id="KW-1185">Reference proteome</keyword>
<dbReference type="AlphaFoldDB" id="A0A4R3S1H5"/>
<dbReference type="EMBL" id="SMBK01000001">
    <property type="protein sequence ID" value="TCU41079.1"/>
    <property type="molecule type" value="Genomic_DNA"/>
</dbReference>
<sequence>MRLPRAPFRLSLLVNLALLAMRVGFLDGHVSPGHRVNPLSRRTVARRNEFMDAHLQSDISLRDLAAVASLRLPHKPAKVCSGSPTTT</sequence>
<dbReference type="Proteomes" id="UP000295507">
    <property type="component" value="Unassembled WGS sequence"/>
</dbReference>
<proteinExistence type="predicted"/>
<reference evidence="3 4" key="1">
    <citation type="submission" date="2019-03" db="EMBL/GenBank/DDBJ databases">
        <title>Genomic Encyclopedia of Type Strains, Phase IV (KMG-V): Genome sequencing to study the core and pangenomes of soil and plant-associated prokaryotes.</title>
        <authorList>
            <person name="Whitman W."/>
        </authorList>
    </citation>
    <scope>NUCLEOTIDE SEQUENCE [LARGE SCALE GENOMIC DNA]</scope>
    <source>
        <strain evidence="1 4">Gr42</strain>
        <strain evidence="2 3">IE4868</strain>
    </source>
</reference>
<evidence type="ECO:0000313" key="3">
    <source>
        <dbReference type="Proteomes" id="UP000295507"/>
    </source>
</evidence>
<comment type="caution">
    <text evidence="2">The sequence shown here is derived from an EMBL/GenBank/DDBJ whole genome shotgun (WGS) entry which is preliminary data.</text>
</comment>
<dbReference type="Proteomes" id="UP000295547">
    <property type="component" value="Unassembled WGS sequence"/>
</dbReference>
<evidence type="ECO:0000313" key="2">
    <source>
        <dbReference type="EMBL" id="TCU41079.1"/>
    </source>
</evidence>
<accession>A0A4R3S1H5</accession>